<evidence type="ECO:0000256" key="3">
    <source>
        <dbReference type="ARBA" id="ARBA00022664"/>
    </source>
</evidence>
<dbReference type="GO" id="GO:0005681">
    <property type="term" value="C:spliceosomal complex"/>
    <property type="evidence" value="ECO:0007669"/>
    <property type="project" value="UniProtKB-KW"/>
</dbReference>
<organism evidence="9">
    <name type="scientific">Auxenochlorella protothecoides</name>
    <name type="common">Green microalga</name>
    <name type="synonym">Chlorella protothecoides</name>
    <dbReference type="NCBI Taxonomy" id="3075"/>
    <lineage>
        <taxon>Eukaryota</taxon>
        <taxon>Viridiplantae</taxon>
        <taxon>Chlorophyta</taxon>
        <taxon>core chlorophytes</taxon>
        <taxon>Trebouxiophyceae</taxon>
        <taxon>Chlorellales</taxon>
        <taxon>Chlorellaceae</taxon>
        <taxon>Auxenochlorella</taxon>
    </lineage>
</organism>
<dbReference type="Pfam" id="PF08312">
    <property type="entry name" value="cwf21"/>
    <property type="match status" value="1"/>
</dbReference>
<proteinExistence type="inferred from homology"/>
<keyword evidence="3" id="KW-0507">mRNA processing</keyword>
<evidence type="ECO:0000256" key="2">
    <source>
        <dbReference type="ARBA" id="ARBA00005954"/>
    </source>
</evidence>
<keyword evidence="5" id="KW-0508">mRNA splicing</keyword>
<feature type="domain" description="CWF21" evidence="8">
    <location>
        <begin position="53"/>
        <end position="98"/>
    </location>
</feature>
<feature type="compositionally biased region" description="Basic residues" evidence="7">
    <location>
        <begin position="405"/>
        <end position="420"/>
    </location>
</feature>
<evidence type="ECO:0000256" key="6">
    <source>
        <dbReference type="ARBA" id="ARBA00023242"/>
    </source>
</evidence>
<feature type="compositionally biased region" description="Basic residues" evidence="7">
    <location>
        <begin position="497"/>
        <end position="513"/>
    </location>
</feature>
<feature type="region of interest" description="Disordered" evidence="7">
    <location>
        <begin position="136"/>
        <end position="513"/>
    </location>
</feature>
<feature type="compositionally biased region" description="Low complexity" evidence="7">
    <location>
        <begin position="455"/>
        <end position="496"/>
    </location>
</feature>
<dbReference type="GO" id="GO:0006397">
    <property type="term" value="P:mRNA processing"/>
    <property type="evidence" value="ECO:0007669"/>
    <property type="project" value="UniProtKB-KW"/>
</dbReference>
<evidence type="ECO:0000313" key="9">
    <source>
        <dbReference type="EMBL" id="JAT76111.1"/>
    </source>
</evidence>
<dbReference type="EMBL" id="GDKF01002511">
    <property type="protein sequence ID" value="JAT76111.1"/>
    <property type="molecule type" value="Transcribed_RNA"/>
</dbReference>
<dbReference type="GO" id="GO:0008380">
    <property type="term" value="P:RNA splicing"/>
    <property type="evidence" value="ECO:0007669"/>
    <property type="project" value="UniProtKB-KW"/>
</dbReference>
<evidence type="ECO:0000256" key="5">
    <source>
        <dbReference type="ARBA" id="ARBA00023187"/>
    </source>
</evidence>
<reference evidence="9" key="1">
    <citation type="submission" date="2015-08" db="EMBL/GenBank/DDBJ databases">
        <authorList>
            <person name="Babu N.S."/>
            <person name="Beckwith C.J."/>
            <person name="Beseler K.G."/>
            <person name="Brison A."/>
            <person name="Carone J.V."/>
            <person name="Caskin T.P."/>
            <person name="Diamond M."/>
            <person name="Durham M.E."/>
            <person name="Foxe J.M."/>
            <person name="Go M."/>
            <person name="Henderson B.A."/>
            <person name="Jones I.B."/>
            <person name="McGettigan J.A."/>
            <person name="Micheletti S.J."/>
            <person name="Nasrallah M.E."/>
            <person name="Ortiz D."/>
            <person name="Piller C.R."/>
            <person name="Privatt S.R."/>
            <person name="Schneider S.L."/>
            <person name="Sharp S."/>
            <person name="Smith T.C."/>
            <person name="Stanton J.D."/>
            <person name="Ullery H.E."/>
            <person name="Wilson R.J."/>
            <person name="Serrano M.G."/>
            <person name="Buck G."/>
            <person name="Lee V."/>
            <person name="Wang Y."/>
            <person name="Carvalho R."/>
            <person name="Voegtly L."/>
            <person name="Shi R."/>
            <person name="Duckworth R."/>
            <person name="Johnson A."/>
            <person name="Loviza R."/>
            <person name="Walstead R."/>
            <person name="Shah Z."/>
            <person name="Kiflezghi M."/>
            <person name="Wade K."/>
            <person name="Ball S.L."/>
            <person name="Bradley K.W."/>
            <person name="Asai D.J."/>
            <person name="Bowman C.A."/>
            <person name="Russell D.A."/>
            <person name="Pope W.H."/>
            <person name="Jacobs-Sera D."/>
            <person name="Hendrix R.W."/>
            <person name="Hatfull G.F."/>
        </authorList>
    </citation>
    <scope>NUCLEOTIDE SEQUENCE</scope>
</reference>
<keyword evidence="6" id="KW-0539">Nucleus</keyword>
<feature type="compositionally biased region" description="Basic and acidic residues" evidence="7">
    <location>
        <begin position="32"/>
        <end position="44"/>
    </location>
</feature>
<feature type="compositionally biased region" description="Basic and acidic residues" evidence="7">
    <location>
        <begin position="139"/>
        <end position="193"/>
    </location>
</feature>
<dbReference type="InterPro" id="IPR051372">
    <property type="entry name" value="CWC21"/>
</dbReference>
<dbReference type="CDD" id="cd21372">
    <property type="entry name" value="cwf21_CWC21-like"/>
    <property type="match status" value="1"/>
</dbReference>
<comment type="subcellular location">
    <subcellularLocation>
        <location evidence="1">Nucleus</location>
    </subcellularLocation>
</comment>
<dbReference type="PANTHER" id="PTHR36562">
    <property type="entry name" value="SERINE/ARGININE REPETITIVE MATRIX 2"/>
    <property type="match status" value="1"/>
</dbReference>
<feature type="compositionally biased region" description="Low complexity" evidence="7">
    <location>
        <begin position="378"/>
        <end position="392"/>
    </location>
</feature>
<dbReference type="AlphaFoldDB" id="A0A1D2AAL1"/>
<feature type="region of interest" description="Disordered" evidence="7">
    <location>
        <begin position="32"/>
        <end position="56"/>
    </location>
</feature>
<keyword evidence="4" id="KW-0747">Spliceosome</keyword>
<evidence type="ECO:0000259" key="8">
    <source>
        <dbReference type="SMART" id="SM01115"/>
    </source>
</evidence>
<sequence>MYNGIGLLTARGSGTSGYVTNNKFNLRGNAFQRRDEQREERGPDQRQPNAGILEHNKKRAVELEVEVMRAQLEDDGTPEDEVEEKLNAYRSQLLAKLKEEASAVALQHKDEQLKQETHQIAARKVEQMGRLRGAFGIGETKEGDAFDRELQDRRRQEKIAERENREQERRKAAKRAEKEKRRAEREREREAKSTAKAAKKAAKQTIKDAKKAAEEAEAARLAEEKRWKSERYYTRDVEATDRYNPQPPLPLEDRPEVSNSPSREARRGGAEVGNRGALDAGGKDAGVRARDDSPSRAPKRGRSRGLADAPARERRAGASPAARRHPSASPPRGRARTEAADVEDARGPRRLPARQDSPPRRRDSVADSPPRRRGAREASPQPGSRSRAPAASKARRSASPTPPARGRRSLSPRSPRRRRGSPSPPRRRQEAGRALVSKGREHSPSPVRGRRRGRSPSSSSSSGRSSSSSSGSSSRSSGSNSSWSSSSSGRSSSSSPPRRRRRASPSPSPRRRR</sequence>
<dbReference type="SMART" id="SM01115">
    <property type="entry name" value="cwf21"/>
    <property type="match status" value="1"/>
</dbReference>
<dbReference type="PANTHER" id="PTHR36562:SF5">
    <property type="entry name" value="SERINE_ARGININE REPETITIVE MATRIX 2"/>
    <property type="match status" value="1"/>
</dbReference>
<dbReference type="InterPro" id="IPR013170">
    <property type="entry name" value="mRNA_splic_Cwf21_dom"/>
</dbReference>
<evidence type="ECO:0000256" key="4">
    <source>
        <dbReference type="ARBA" id="ARBA00022728"/>
    </source>
</evidence>
<name>A0A1D2AAL1_AUXPR</name>
<evidence type="ECO:0000256" key="7">
    <source>
        <dbReference type="SAM" id="MobiDB-lite"/>
    </source>
</evidence>
<comment type="similarity">
    <text evidence="2">Belongs to the CWC21 family.</text>
</comment>
<protein>
    <recommendedName>
        <fullName evidence="8">CWF21 domain-containing protein</fullName>
    </recommendedName>
</protein>
<feature type="compositionally biased region" description="Basic and acidic residues" evidence="7">
    <location>
        <begin position="281"/>
        <end position="294"/>
    </location>
</feature>
<feature type="compositionally biased region" description="Basic and acidic residues" evidence="7">
    <location>
        <begin position="205"/>
        <end position="241"/>
    </location>
</feature>
<evidence type="ECO:0000256" key="1">
    <source>
        <dbReference type="ARBA" id="ARBA00004123"/>
    </source>
</evidence>
<gene>
    <name evidence="9" type="ORF">g.4479</name>
</gene>
<feature type="compositionally biased region" description="Basic and acidic residues" evidence="7">
    <location>
        <begin position="335"/>
        <end position="347"/>
    </location>
</feature>
<accession>A0A1D2AAL1</accession>